<reference evidence="1" key="1">
    <citation type="submission" date="2021-06" db="EMBL/GenBank/DDBJ databases">
        <authorList>
            <person name="Kallberg Y."/>
            <person name="Tangrot J."/>
            <person name="Rosling A."/>
        </authorList>
    </citation>
    <scope>NUCLEOTIDE SEQUENCE</scope>
    <source>
        <strain evidence="1">MT106</strain>
    </source>
</reference>
<organism evidence="1 2">
    <name type="scientific">Ambispora gerdemannii</name>
    <dbReference type="NCBI Taxonomy" id="144530"/>
    <lineage>
        <taxon>Eukaryota</taxon>
        <taxon>Fungi</taxon>
        <taxon>Fungi incertae sedis</taxon>
        <taxon>Mucoromycota</taxon>
        <taxon>Glomeromycotina</taxon>
        <taxon>Glomeromycetes</taxon>
        <taxon>Archaeosporales</taxon>
        <taxon>Ambisporaceae</taxon>
        <taxon>Ambispora</taxon>
    </lineage>
</organism>
<gene>
    <name evidence="1" type="ORF">AGERDE_LOCUS2945</name>
</gene>
<evidence type="ECO:0000313" key="2">
    <source>
        <dbReference type="Proteomes" id="UP000789831"/>
    </source>
</evidence>
<protein>
    <submittedName>
        <fullName evidence="1">6510_t:CDS:1</fullName>
    </submittedName>
</protein>
<name>A0A9N8W7W5_9GLOM</name>
<dbReference type="EMBL" id="CAJVPL010000262">
    <property type="protein sequence ID" value="CAG8475232.1"/>
    <property type="molecule type" value="Genomic_DNA"/>
</dbReference>
<keyword evidence="2" id="KW-1185">Reference proteome</keyword>
<comment type="caution">
    <text evidence="1">The sequence shown here is derived from an EMBL/GenBank/DDBJ whole genome shotgun (WGS) entry which is preliminary data.</text>
</comment>
<feature type="non-terminal residue" evidence="1">
    <location>
        <position position="140"/>
    </location>
</feature>
<evidence type="ECO:0000313" key="1">
    <source>
        <dbReference type="EMBL" id="CAG8475232.1"/>
    </source>
</evidence>
<proteinExistence type="predicted"/>
<dbReference type="AlphaFoldDB" id="A0A9N8W7W5"/>
<sequence length="140" mass="16237">GLYFEANIRSPDVKQKLKIQQRNVAQSGNCNQVMSKQKKHASTLPAKSSTISFSSLQEATQIDESLSLTLKKQYIGFHLQRQQFQQPFITIKTMLTTLRQSLSSRLYYRYAFNELDNQFPILFELTENNNLIKIQIMKVS</sequence>
<dbReference type="Proteomes" id="UP000789831">
    <property type="component" value="Unassembled WGS sequence"/>
</dbReference>
<accession>A0A9N8W7W5</accession>